<organism evidence="3 4">
    <name type="scientific">Treponema saccharophilum DSM 2985</name>
    <dbReference type="NCBI Taxonomy" id="907348"/>
    <lineage>
        <taxon>Bacteria</taxon>
        <taxon>Pseudomonadati</taxon>
        <taxon>Spirochaetota</taxon>
        <taxon>Spirochaetia</taxon>
        <taxon>Spirochaetales</taxon>
        <taxon>Treponemataceae</taxon>
        <taxon>Treponema</taxon>
    </lineage>
</organism>
<evidence type="ECO:0000313" key="4">
    <source>
        <dbReference type="Proteomes" id="UP000003571"/>
    </source>
</evidence>
<comment type="similarity">
    <text evidence="1">Belongs to the pseudouridine synthase RluA family.</text>
</comment>
<dbReference type="PATRIC" id="fig|907348.3.peg.742"/>
<dbReference type="GO" id="GO:0003723">
    <property type="term" value="F:RNA binding"/>
    <property type="evidence" value="ECO:0007669"/>
    <property type="project" value="InterPro"/>
</dbReference>
<accession>H7EIT2</accession>
<protein>
    <submittedName>
        <fullName evidence="3">Pseudouridine synthase</fullName>
    </submittedName>
</protein>
<dbReference type="InterPro" id="IPR050188">
    <property type="entry name" value="RluA_PseudoU_synthase"/>
</dbReference>
<dbReference type="EMBL" id="AGRW01000038">
    <property type="protein sequence ID" value="EIC02510.1"/>
    <property type="molecule type" value="Genomic_DNA"/>
</dbReference>
<proteinExistence type="inferred from homology"/>
<evidence type="ECO:0000259" key="2">
    <source>
        <dbReference type="Pfam" id="PF00849"/>
    </source>
</evidence>
<dbReference type="Proteomes" id="UP000003571">
    <property type="component" value="Unassembled WGS sequence"/>
</dbReference>
<comment type="caution">
    <text evidence="3">The sequence shown here is derived from an EMBL/GenBank/DDBJ whole genome shotgun (WGS) entry which is preliminary data.</text>
</comment>
<dbReference type="eggNOG" id="COG0564">
    <property type="taxonomic scope" value="Bacteria"/>
</dbReference>
<dbReference type="Pfam" id="PF00849">
    <property type="entry name" value="PseudoU_synth_2"/>
    <property type="match status" value="1"/>
</dbReference>
<dbReference type="RefSeq" id="WP_002702992.1">
    <property type="nucleotide sequence ID" value="NZ_AGRW01000038.1"/>
</dbReference>
<dbReference type="GO" id="GO:0009982">
    <property type="term" value="F:pseudouridine synthase activity"/>
    <property type="evidence" value="ECO:0007669"/>
    <property type="project" value="InterPro"/>
</dbReference>
<evidence type="ECO:0000256" key="1">
    <source>
        <dbReference type="ARBA" id="ARBA00010876"/>
    </source>
</evidence>
<keyword evidence="4" id="KW-1185">Reference proteome</keyword>
<dbReference type="STRING" id="907348.TresaDRAFT_2388"/>
<dbReference type="InterPro" id="IPR006145">
    <property type="entry name" value="PsdUridine_synth_RsuA/RluA"/>
</dbReference>
<dbReference type="Gene3D" id="3.30.2350.10">
    <property type="entry name" value="Pseudouridine synthase"/>
    <property type="match status" value="1"/>
</dbReference>
<dbReference type="InterPro" id="IPR020103">
    <property type="entry name" value="PsdUridine_synth_cat_dom_sf"/>
</dbReference>
<dbReference type="SUPFAM" id="SSF55120">
    <property type="entry name" value="Pseudouridine synthase"/>
    <property type="match status" value="1"/>
</dbReference>
<reference evidence="3 4" key="1">
    <citation type="submission" date="2011-09" db="EMBL/GenBank/DDBJ databases">
        <title>The draft genome of Treponema saccharophilum DSM 2985.</title>
        <authorList>
            <consortium name="US DOE Joint Genome Institute (JGI-PGF)"/>
            <person name="Lucas S."/>
            <person name="Copeland A."/>
            <person name="Lapidus A."/>
            <person name="Glavina del Rio T."/>
            <person name="Dalin E."/>
            <person name="Tice H."/>
            <person name="Bruce D."/>
            <person name="Goodwin L."/>
            <person name="Pitluck S."/>
            <person name="Peters L."/>
            <person name="Kyrpides N."/>
            <person name="Mavromatis K."/>
            <person name="Ivanova N."/>
            <person name="Markowitz V."/>
            <person name="Cheng J.-F."/>
            <person name="Hugenholtz P."/>
            <person name="Woyke T."/>
            <person name="Wu D."/>
            <person name="Gronow S."/>
            <person name="Wellnitz S."/>
            <person name="Brambilla E."/>
            <person name="Klenk H.-P."/>
            <person name="Eisen J.A."/>
        </authorList>
    </citation>
    <scope>NUCLEOTIDE SEQUENCE [LARGE SCALE GENOMIC DNA]</scope>
    <source>
        <strain evidence="3 4">DSM 2985</strain>
    </source>
</reference>
<gene>
    <name evidence="3" type="ORF">TresaDRAFT_2388</name>
</gene>
<sequence length="255" mass="29055">MKINPDYTVIYSDENIVVLNKRSGLLIAADRYDVDAPRLDSEAEKEFGKLFAVHRIDKDTSGCVIYARDAESHRALSMQFENREVEKTYHCLVHGYPTWQTQTVEARLLADGDAKHRTVLSKQGKSAVTFFRNLGKAGPYTWIEAKPKTGRTHQIRVHLNSLGFAIVCDPLYSGNQHPVILSEIKKRWNGDETKERPLLSRLALHAYKLSITHPITGKRMEFTAPYPKDMEATRKQLLNVFGVDPLSEDEQESEK</sequence>
<evidence type="ECO:0000313" key="3">
    <source>
        <dbReference type="EMBL" id="EIC02510.1"/>
    </source>
</evidence>
<name>H7EIT2_9SPIR</name>
<dbReference type="OrthoDB" id="305739at2"/>
<dbReference type="PANTHER" id="PTHR21600">
    <property type="entry name" value="MITOCHONDRIAL RNA PSEUDOURIDINE SYNTHASE"/>
    <property type="match status" value="1"/>
</dbReference>
<dbReference type="GO" id="GO:0140098">
    <property type="term" value="F:catalytic activity, acting on RNA"/>
    <property type="evidence" value="ECO:0007669"/>
    <property type="project" value="UniProtKB-ARBA"/>
</dbReference>
<dbReference type="GO" id="GO:0000455">
    <property type="term" value="P:enzyme-directed rRNA pseudouridine synthesis"/>
    <property type="evidence" value="ECO:0007669"/>
    <property type="project" value="TreeGrafter"/>
</dbReference>
<dbReference type="CDD" id="cd02869">
    <property type="entry name" value="PseudoU_synth_RluA_like"/>
    <property type="match status" value="1"/>
</dbReference>
<dbReference type="AlphaFoldDB" id="H7EIT2"/>
<dbReference type="PANTHER" id="PTHR21600:SF87">
    <property type="entry name" value="RNA PSEUDOURIDYLATE SYNTHASE DOMAIN-CONTAINING PROTEIN 1"/>
    <property type="match status" value="1"/>
</dbReference>
<feature type="domain" description="Pseudouridine synthase RsuA/RluA-like" evidence="2">
    <location>
        <begin position="15"/>
        <end position="160"/>
    </location>
</feature>